<dbReference type="KEGG" id="cyc:PCC7424_4867"/>
<organism evidence="2 3">
    <name type="scientific">Gloeothece citriformis (strain PCC 7424)</name>
    <name type="common">Cyanothece sp. (strain PCC 7424)</name>
    <dbReference type="NCBI Taxonomy" id="65393"/>
    <lineage>
        <taxon>Bacteria</taxon>
        <taxon>Bacillati</taxon>
        <taxon>Cyanobacteriota</taxon>
        <taxon>Cyanophyceae</taxon>
        <taxon>Oscillatoriophycideae</taxon>
        <taxon>Chroococcales</taxon>
        <taxon>Aphanothecaceae</taxon>
        <taxon>Gloeothece</taxon>
        <taxon>Gloeothece citriformis</taxon>
    </lineage>
</organism>
<evidence type="ECO:0000313" key="2">
    <source>
        <dbReference type="EMBL" id="ACK73224.1"/>
    </source>
</evidence>
<gene>
    <name evidence="2" type="ordered locus">PCC7424_4867</name>
</gene>
<name>B7KEA6_GLOC7</name>
<feature type="compositionally biased region" description="Polar residues" evidence="1">
    <location>
        <begin position="30"/>
        <end position="55"/>
    </location>
</feature>
<evidence type="ECO:0000256" key="1">
    <source>
        <dbReference type="SAM" id="MobiDB-lite"/>
    </source>
</evidence>
<dbReference type="Proteomes" id="UP000002384">
    <property type="component" value="Chromosome"/>
</dbReference>
<protein>
    <submittedName>
        <fullName evidence="2">Uncharacterized protein</fullName>
    </submittedName>
</protein>
<dbReference type="EMBL" id="CP001291">
    <property type="protein sequence ID" value="ACK73224.1"/>
    <property type="molecule type" value="Genomic_DNA"/>
</dbReference>
<feature type="region of interest" description="Disordered" evidence="1">
    <location>
        <begin position="1"/>
        <end position="69"/>
    </location>
</feature>
<feature type="compositionally biased region" description="Polar residues" evidence="1">
    <location>
        <begin position="1"/>
        <end position="11"/>
    </location>
</feature>
<reference evidence="3" key="1">
    <citation type="journal article" date="2011" name="MBio">
        <title>Novel metabolic attributes of the genus Cyanothece, comprising a group of unicellular nitrogen-fixing Cyanobacteria.</title>
        <authorList>
            <person name="Bandyopadhyay A."/>
            <person name="Elvitigala T."/>
            <person name="Welsh E."/>
            <person name="Stockel J."/>
            <person name="Liberton M."/>
            <person name="Min H."/>
            <person name="Sherman L.A."/>
            <person name="Pakrasi H.B."/>
        </authorList>
    </citation>
    <scope>NUCLEOTIDE SEQUENCE [LARGE SCALE GENOMIC DNA]</scope>
    <source>
        <strain evidence="3">PCC 7424</strain>
    </source>
</reference>
<accession>B7KEA6</accession>
<proteinExistence type="predicted"/>
<dbReference type="OrthoDB" id="574580at2"/>
<dbReference type="RefSeq" id="WP_015956806.1">
    <property type="nucleotide sequence ID" value="NC_011729.1"/>
</dbReference>
<keyword evidence="3" id="KW-1185">Reference proteome</keyword>
<dbReference type="AlphaFoldDB" id="B7KEA6"/>
<sequence length="69" mass="7899">MTDTEQQLRSPTDQEDLEATLHHQNIPVEQDNQPQEQNFDNVPTEYTESYGTGVQQYPGDSHVETGHSR</sequence>
<dbReference type="HOGENOM" id="CLU_2805279_0_0_3"/>
<evidence type="ECO:0000313" key="3">
    <source>
        <dbReference type="Proteomes" id="UP000002384"/>
    </source>
</evidence>
<dbReference type="eggNOG" id="ENOG5030MMQ">
    <property type="taxonomic scope" value="Bacteria"/>
</dbReference>